<dbReference type="InterPro" id="IPR005064">
    <property type="entry name" value="BUG"/>
</dbReference>
<accession>A0ABM5LTZ0</accession>
<comment type="similarity">
    <text evidence="1">Belongs to the UPF0065 (bug) family.</text>
</comment>
<dbReference type="RefSeq" id="WP_003328618.1">
    <property type="nucleotide sequence ID" value="NC_014639.1"/>
</dbReference>
<dbReference type="CDD" id="cd07012">
    <property type="entry name" value="PBP2_Bug_TTT"/>
    <property type="match status" value="1"/>
</dbReference>
<dbReference type="InterPro" id="IPR042100">
    <property type="entry name" value="Bug_dom1"/>
</dbReference>
<dbReference type="Pfam" id="PF03401">
    <property type="entry name" value="TctC"/>
    <property type="match status" value="1"/>
</dbReference>
<dbReference type="EMBL" id="CP002207">
    <property type="protein sequence ID" value="ADP31239.1"/>
    <property type="molecule type" value="Genomic_DNA"/>
</dbReference>
<dbReference type="PANTHER" id="PTHR42928">
    <property type="entry name" value="TRICARBOXYLATE-BINDING PROTEIN"/>
    <property type="match status" value="1"/>
</dbReference>
<dbReference type="Gene3D" id="3.40.190.10">
    <property type="entry name" value="Periplasmic binding protein-like II"/>
    <property type="match status" value="1"/>
</dbReference>
<gene>
    <name evidence="2" type="ordered locus">BATR1942_01405</name>
</gene>
<evidence type="ECO:0000313" key="3">
    <source>
        <dbReference type="Proteomes" id="UP000006867"/>
    </source>
</evidence>
<evidence type="ECO:0000256" key="1">
    <source>
        <dbReference type="ARBA" id="ARBA00006987"/>
    </source>
</evidence>
<evidence type="ECO:0000313" key="2">
    <source>
        <dbReference type="EMBL" id="ADP31239.1"/>
    </source>
</evidence>
<dbReference type="PIRSF" id="PIRSF017082">
    <property type="entry name" value="YflP"/>
    <property type="match status" value="1"/>
</dbReference>
<dbReference type="PANTHER" id="PTHR42928:SF3">
    <property type="entry name" value="UPF0065 PROTEIN YFLP"/>
    <property type="match status" value="1"/>
</dbReference>
<evidence type="ECO:0008006" key="4">
    <source>
        <dbReference type="Google" id="ProtNLM"/>
    </source>
</evidence>
<organism evidence="2 3">
    <name type="scientific">Bacillus atrophaeus (strain 1942)</name>
    <dbReference type="NCBI Taxonomy" id="720555"/>
    <lineage>
        <taxon>Bacteria</taxon>
        <taxon>Bacillati</taxon>
        <taxon>Bacillota</taxon>
        <taxon>Bacilli</taxon>
        <taxon>Bacillales</taxon>
        <taxon>Bacillaceae</taxon>
        <taxon>Bacillus</taxon>
    </lineage>
</organism>
<dbReference type="Proteomes" id="UP000006867">
    <property type="component" value="Chromosome"/>
</dbReference>
<keyword evidence="3" id="KW-1185">Reference proteome</keyword>
<proteinExistence type="inferred from homology"/>
<sequence>MKKLGIMFIVSLIVLSGDIRHKTAPRLPDGPIEIVVPAEPSGGWDLTAQAIQSVLKQKDIVRNSVHIVYKPGSGGDKGWNYVNTQDKPTISMTSSLILSNYILGQSKLKPDDFTPLAILAKEWQTVALPKGSAIQNGKQLLRHIKQHPGEVKIGFAPGLGNDDQLSFVRAAEMYGIDPFDIQFYQYDSSEELIQGLIRHEIEAASMTASEAKKYYKTGEITLAAVTSEKRLSGFGSVPTWKEQGIPFVFSHWRGIMGPKNMSDEEVLYWDQALKKVTSSAEWKRKIKEQDWESFYLNSRETKRFLEEQSRFYKDIMSGDQ</sequence>
<reference evidence="2 3" key="1">
    <citation type="journal article" date="2011" name="Front. Microbiol.">
        <title>Genomic signatures of strain selection and enhancement in Bacillus atrophaeus var. globigii, a historical biowarfare simulant.</title>
        <authorList>
            <person name="Gibbons H.S."/>
            <person name="Broomall S.M."/>
            <person name="McNew L.A."/>
            <person name="Daligault H."/>
            <person name="Chapman C."/>
            <person name="Bruce D."/>
            <person name="Karavis M."/>
            <person name="Krepps M."/>
            <person name="McGregor P.A."/>
            <person name="Hong C."/>
            <person name="Park K.H."/>
            <person name="Akmal A."/>
            <person name="Feldman A."/>
            <person name="Lin J.S."/>
            <person name="Chang W.E."/>
            <person name="Higgs B.W."/>
            <person name="Demirev P."/>
            <person name="Lindquist J."/>
            <person name="Liem A."/>
            <person name="Fochler E."/>
            <person name="Read T.D."/>
            <person name="Tapia R."/>
            <person name="Johnson S."/>
            <person name="Bishop-Lilly K.A."/>
            <person name="Detter C."/>
            <person name="Han C."/>
            <person name="Sozhamannan S."/>
            <person name="Rosenzweig C.N."/>
            <person name="Skowronski E.W."/>
        </authorList>
    </citation>
    <scope>NUCLEOTIDE SEQUENCE [LARGE SCALE GENOMIC DNA]</scope>
    <source>
        <strain evidence="2 3">1942</strain>
    </source>
</reference>
<name>A0ABM5LTZ0_BACA1</name>
<dbReference type="Gene3D" id="3.40.190.150">
    <property type="entry name" value="Bordetella uptake gene, domain 1"/>
    <property type="match status" value="1"/>
</dbReference>
<protein>
    <recommendedName>
        <fullName evidence="4">Tripartite tricarboxylate transporter substrate binding protein</fullName>
    </recommendedName>
</protein>
<dbReference type="SUPFAM" id="SSF53850">
    <property type="entry name" value="Periplasmic binding protein-like II"/>
    <property type="match status" value="1"/>
</dbReference>